<keyword evidence="7" id="KW-1133">Transmembrane helix</keyword>
<evidence type="ECO:0000256" key="6">
    <source>
        <dbReference type="RuleBase" id="RU000461"/>
    </source>
</evidence>
<dbReference type="PROSITE" id="PS00086">
    <property type="entry name" value="CYTOCHROME_P450"/>
    <property type="match status" value="1"/>
</dbReference>
<keyword evidence="5 6" id="KW-0349">Heme</keyword>
<dbReference type="OMA" id="SWANPIR"/>
<keyword evidence="9" id="KW-1185">Reference proteome</keyword>
<proteinExistence type="inferred from homology"/>
<dbReference type="SUPFAM" id="SSF48264">
    <property type="entry name" value="Cytochrome P450"/>
    <property type="match status" value="1"/>
</dbReference>
<dbReference type="GO" id="GO:0020037">
    <property type="term" value="F:heme binding"/>
    <property type="evidence" value="ECO:0007669"/>
    <property type="project" value="InterPro"/>
</dbReference>
<dbReference type="STRING" id="56484.A0A1Y2FSV0"/>
<evidence type="ECO:0000256" key="1">
    <source>
        <dbReference type="ARBA" id="ARBA00001971"/>
    </source>
</evidence>
<dbReference type="PRINTS" id="PR00465">
    <property type="entry name" value="EP450IV"/>
</dbReference>
<dbReference type="GO" id="GO:0004497">
    <property type="term" value="F:monooxygenase activity"/>
    <property type="evidence" value="ECO:0007669"/>
    <property type="project" value="UniProtKB-KW"/>
</dbReference>
<dbReference type="InterPro" id="IPR036396">
    <property type="entry name" value="Cyt_P450_sf"/>
</dbReference>
<dbReference type="InterPro" id="IPR017972">
    <property type="entry name" value="Cyt_P450_CS"/>
</dbReference>
<dbReference type="Proteomes" id="UP000193685">
    <property type="component" value="Unassembled WGS sequence"/>
</dbReference>
<dbReference type="InterPro" id="IPR001128">
    <property type="entry name" value="Cyt_P450"/>
</dbReference>
<sequence length="517" mass="58371">MADNAELHRILLLLALNTLLTSLWLNSPPNFTCSGRSLMLLMLLMLLYFYSAELQTLLLDWYKRNIVKGDSAFIHALHVKNDEQIIRLGKNEFSVADPAILDTIYKDRSFLKSEQYAAFDVDGNATLFSMRDPAEHARRHKAVAHLFKSPRVVAKYGMIGDLANRFCDYIQDSLEKDSSVDVLQFMRGFSVQSISLFALGLPLCEVPDEPALGKQVGLYIDAINKSARFGRSSALIVRWADALSGRVRTLLGKTPGPDADTEKAFSMMDAFCARVARQTESAAYRDHLWQGSSLDHKALEAELADLLFAGTDSTSVTLSLGLHYIYTNKYILDKLFNEVRDADMSRLWPLPYLDAVIDESLRLALPVPRRLPRVVPFGKDIFYKEDKLDDGWEKIIPATATVGMSAYTLHRNKVFKDPLKFQPERWFTPKQADGGQLLSWVTEYSKMRQCFVPFGKGVRACIGQELARQELRTMLATFVKRFDGESVGERPRCDDNFNATIQGSVVLLKLRRRSAAT</sequence>
<evidence type="ECO:0000256" key="4">
    <source>
        <dbReference type="ARBA" id="ARBA00023004"/>
    </source>
</evidence>
<dbReference type="EMBL" id="MCFI01000002">
    <property type="protein sequence ID" value="ORY87048.1"/>
    <property type="molecule type" value="Genomic_DNA"/>
</dbReference>
<evidence type="ECO:0000256" key="3">
    <source>
        <dbReference type="ARBA" id="ARBA00022723"/>
    </source>
</evidence>
<gene>
    <name evidence="8" type="ORF">BCR37DRAFT_390763</name>
</gene>
<dbReference type="PRINTS" id="PR00385">
    <property type="entry name" value="P450"/>
</dbReference>
<dbReference type="InterPro" id="IPR002403">
    <property type="entry name" value="Cyt_P450_E_grp-IV"/>
</dbReference>
<dbReference type="RefSeq" id="XP_040727904.1">
    <property type="nucleotide sequence ID" value="XM_040870908.1"/>
</dbReference>
<organism evidence="8 9">
    <name type="scientific">Protomyces lactucae-debilis</name>
    <dbReference type="NCBI Taxonomy" id="2754530"/>
    <lineage>
        <taxon>Eukaryota</taxon>
        <taxon>Fungi</taxon>
        <taxon>Dikarya</taxon>
        <taxon>Ascomycota</taxon>
        <taxon>Taphrinomycotina</taxon>
        <taxon>Taphrinomycetes</taxon>
        <taxon>Taphrinales</taxon>
        <taxon>Protomycetaceae</taxon>
        <taxon>Protomyces</taxon>
    </lineage>
</organism>
<keyword evidence="7" id="KW-0812">Transmembrane</keyword>
<dbReference type="PANTHER" id="PTHR24305">
    <property type="entry name" value="CYTOCHROME P450"/>
    <property type="match status" value="1"/>
</dbReference>
<feature type="transmembrane region" description="Helical" evidence="7">
    <location>
        <begin position="37"/>
        <end position="59"/>
    </location>
</feature>
<dbReference type="GO" id="GO:0005506">
    <property type="term" value="F:iron ion binding"/>
    <property type="evidence" value="ECO:0007669"/>
    <property type="project" value="InterPro"/>
</dbReference>
<reference evidence="8 9" key="1">
    <citation type="submission" date="2016-07" db="EMBL/GenBank/DDBJ databases">
        <title>Pervasive Adenine N6-methylation of Active Genes in Fungi.</title>
        <authorList>
            <consortium name="DOE Joint Genome Institute"/>
            <person name="Mondo S.J."/>
            <person name="Dannebaum R.O."/>
            <person name="Kuo R.C."/>
            <person name="Labutti K."/>
            <person name="Haridas S."/>
            <person name="Kuo A."/>
            <person name="Salamov A."/>
            <person name="Ahrendt S.R."/>
            <person name="Lipzen A."/>
            <person name="Sullivan W."/>
            <person name="Andreopoulos W.B."/>
            <person name="Clum A."/>
            <person name="Lindquist E."/>
            <person name="Daum C."/>
            <person name="Ramamoorthy G.K."/>
            <person name="Gryganskyi A."/>
            <person name="Culley D."/>
            <person name="Magnuson J.K."/>
            <person name="James T.Y."/>
            <person name="O'Malley M.A."/>
            <person name="Stajich J.E."/>
            <person name="Spatafora J.W."/>
            <person name="Visel A."/>
            <person name="Grigoriev I.V."/>
        </authorList>
    </citation>
    <scope>NUCLEOTIDE SEQUENCE [LARGE SCALE GENOMIC DNA]</scope>
    <source>
        <strain evidence="8 9">12-1054</strain>
    </source>
</reference>
<name>A0A1Y2FSV0_PROLT</name>
<protein>
    <submittedName>
        <fullName evidence="8">Cytochrome P450</fullName>
    </submittedName>
</protein>
<comment type="cofactor">
    <cofactor evidence="1 5">
        <name>heme</name>
        <dbReference type="ChEBI" id="CHEBI:30413"/>
    </cofactor>
</comment>
<accession>A0A1Y2FSV0</accession>
<feature type="transmembrane region" description="Helical" evidence="7">
    <location>
        <begin position="7"/>
        <end position="25"/>
    </location>
</feature>
<evidence type="ECO:0000256" key="5">
    <source>
        <dbReference type="PIRSR" id="PIRSR602403-1"/>
    </source>
</evidence>
<dbReference type="GO" id="GO:0016705">
    <property type="term" value="F:oxidoreductase activity, acting on paired donors, with incorporation or reduction of molecular oxygen"/>
    <property type="evidence" value="ECO:0007669"/>
    <property type="project" value="InterPro"/>
</dbReference>
<dbReference type="OrthoDB" id="3934656at2759"/>
<keyword evidence="3 5" id="KW-0479">Metal-binding</keyword>
<keyword evidence="6" id="KW-0503">Monooxygenase</keyword>
<dbReference type="Pfam" id="PF00067">
    <property type="entry name" value="p450"/>
    <property type="match status" value="1"/>
</dbReference>
<keyword evidence="6" id="KW-0560">Oxidoreductase</keyword>
<evidence type="ECO:0000256" key="7">
    <source>
        <dbReference type="SAM" id="Phobius"/>
    </source>
</evidence>
<evidence type="ECO:0000256" key="2">
    <source>
        <dbReference type="ARBA" id="ARBA00010617"/>
    </source>
</evidence>
<dbReference type="PANTHER" id="PTHR24305:SF156">
    <property type="entry name" value="P450, PUTATIVE (EUROFUNG)-RELATED"/>
    <property type="match status" value="1"/>
</dbReference>
<comment type="similarity">
    <text evidence="2 6">Belongs to the cytochrome P450 family.</text>
</comment>
<dbReference type="InterPro" id="IPR050121">
    <property type="entry name" value="Cytochrome_P450_monoxygenase"/>
</dbReference>
<dbReference type="AlphaFoldDB" id="A0A1Y2FSV0"/>
<evidence type="ECO:0000313" key="8">
    <source>
        <dbReference type="EMBL" id="ORY87048.1"/>
    </source>
</evidence>
<keyword evidence="7" id="KW-0472">Membrane</keyword>
<dbReference type="GeneID" id="63787507"/>
<feature type="binding site" description="axial binding residue" evidence="5">
    <location>
        <position position="461"/>
    </location>
    <ligand>
        <name>heme</name>
        <dbReference type="ChEBI" id="CHEBI:30413"/>
    </ligand>
    <ligandPart>
        <name>Fe</name>
        <dbReference type="ChEBI" id="CHEBI:18248"/>
    </ligandPart>
</feature>
<evidence type="ECO:0000313" key="9">
    <source>
        <dbReference type="Proteomes" id="UP000193685"/>
    </source>
</evidence>
<keyword evidence="4 5" id="KW-0408">Iron</keyword>
<comment type="caution">
    <text evidence="8">The sequence shown here is derived from an EMBL/GenBank/DDBJ whole genome shotgun (WGS) entry which is preliminary data.</text>
</comment>
<dbReference type="Gene3D" id="1.10.630.10">
    <property type="entry name" value="Cytochrome P450"/>
    <property type="match status" value="1"/>
</dbReference>